<evidence type="ECO:0000259" key="4">
    <source>
        <dbReference type="PROSITE" id="PS50110"/>
    </source>
</evidence>
<dbReference type="AlphaFoldDB" id="A0A7M2RGS9"/>
<gene>
    <name evidence="6" type="ORF">INP51_11025</name>
</gene>
<protein>
    <recommendedName>
        <fullName evidence="1">Stage 0 sporulation protein A homolog</fullName>
    </recommendedName>
</protein>
<dbReference type="PANTHER" id="PTHR37299:SF1">
    <property type="entry name" value="STAGE 0 SPORULATION PROTEIN A HOMOLOG"/>
    <property type="match status" value="1"/>
</dbReference>
<dbReference type="RefSeq" id="WP_193734902.1">
    <property type="nucleotide sequence ID" value="NZ_CP063304.1"/>
</dbReference>
<dbReference type="InterPro" id="IPR001789">
    <property type="entry name" value="Sig_transdc_resp-reg_receiver"/>
</dbReference>
<feature type="modified residue" description="4-aspartylphosphate" evidence="3">
    <location>
        <position position="60"/>
    </location>
</feature>
<name>A0A7M2RGS9_9FIRM</name>
<organism evidence="6 7">
    <name type="scientific">Blautia liquoris</name>
    <dbReference type="NCBI Taxonomy" id="2779518"/>
    <lineage>
        <taxon>Bacteria</taxon>
        <taxon>Bacillati</taxon>
        <taxon>Bacillota</taxon>
        <taxon>Clostridia</taxon>
        <taxon>Lachnospirales</taxon>
        <taxon>Lachnospiraceae</taxon>
        <taxon>Blautia</taxon>
    </lineage>
</organism>
<sequence length="250" mass="29057">MLKVAICDDNRDAASMYADLISQIAEKNRVKIELSCYYSGESLLFRYMDIPEEVDIIYLDVLMDKMDGMETARQLRGLNCKAQIIFLTSYEDYVYEAFDVNAVQYLLKGDTSSSKFERAFLRAVELSTQKDDELFSFEFDGKTSVVPIRDISYFEIYRRLVTLHCEDGKSVEFYASMSQLESKLSAHDFVRIHRSFLVHLPYISMFRQRELLLKTGEVIPIGSTYISSLKETFSEYISNLHIYKSKEKPL</sequence>
<evidence type="ECO:0000259" key="5">
    <source>
        <dbReference type="PROSITE" id="PS50930"/>
    </source>
</evidence>
<accession>A0A7M2RGS9</accession>
<dbReference type="GO" id="GO:0003677">
    <property type="term" value="F:DNA binding"/>
    <property type="evidence" value="ECO:0007669"/>
    <property type="project" value="InterPro"/>
</dbReference>
<comment type="function">
    <text evidence="2">May play the central regulatory role in sporulation. It may be an element of the effector pathway responsible for the activation of sporulation genes in response to nutritional stress. Spo0A may act in concert with spo0H (a sigma factor) to control the expression of some genes that are critical to the sporulation process.</text>
</comment>
<dbReference type="EMBL" id="CP063304">
    <property type="protein sequence ID" value="QOV18540.1"/>
    <property type="molecule type" value="Genomic_DNA"/>
</dbReference>
<dbReference type="InterPro" id="IPR011006">
    <property type="entry name" value="CheY-like_superfamily"/>
</dbReference>
<dbReference type="Gene3D" id="3.40.50.2300">
    <property type="match status" value="1"/>
</dbReference>
<dbReference type="SMART" id="SM00448">
    <property type="entry name" value="REC"/>
    <property type="match status" value="1"/>
</dbReference>
<dbReference type="InterPro" id="IPR007492">
    <property type="entry name" value="LytTR_DNA-bd_dom"/>
</dbReference>
<evidence type="ECO:0000256" key="3">
    <source>
        <dbReference type="PROSITE-ProRule" id="PRU00169"/>
    </source>
</evidence>
<dbReference type="SMART" id="SM00850">
    <property type="entry name" value="LytTR"/>
    <property type="match status" value="1"/>
</dbReference>
<feature type="domain" description="Response regulatory" evidence="4">
    <location>
        <begin position="3"/>
        <end position="123"/>
    </location>
</feature>
<proteinExistence type="predicted"/>
<dbReference type="Pfam" id="PF00072">
    <property type="entry name" value="Response_reg"/>
    <property type="match status" value="1"/>
</dbReference>
<evidence type="ECO:0000313" key="6">
    <source>
        <dbReference type="EMBL" id="QOV18540.1"/>
    </source>
</evidence>
<evidence type="ECO:0000256" key="2">
    <source>
        <dbReference type="ARBA" id="ARBA00024867"/>
    </source>
</evidence>
<dbReference type="PROSITE" id="PS50930">
    <property type="entry name" value="HTH_LYTTR"/>
    <property type="match status" value="1"/>
</dbReference>
<feature type="domain" description="HTH LytTR-type" evidence="5">
    <location>
        <begin position="135"/>
        <end position="235"/>
    </location>
</feature>
<keyword evidence="3" id="KW-0597">Phosphoprotein</keyword>
<dbReference type="InterPro" id="IPR046947">
    <property type="entry name" value="LytR-like"/>
</dbReference>
<reference evidence="6 7" key="1">
    <citation type="submission" date="2020-10" db="EMBL/GenBank/DDBJ databases">
        <title>Blautia liquoris sp.nov., isolated from the mud in a fermentation cellar used for the production of Chinese strong-flavoured liquor.</title>
        <authorList>
            <person name="Lu L."/>
        </authorList>
    </citation>
    <scope>NUCLEOTIDE SEQUENCE [LARGE SCALE GENOMIC DNA]</scope>
    <source>
        <strain evidence="6 7">LZLJ-3</strain>
    </source>
</reference>
<dbReference type="Pfam" id="PF04397">
    <property type="entry name" value="LytTR"/>
    <property type="match status" value="1"/>
</dbReference>
<dbReference type="GO" id="GO:0000156">
    <property type="term" value="F:phosphorelay response regulator activity"/>
    <property type="evidence" value="ECO:0007669"/>
    <property type="project" value="InterPro"/>
</dbReference>
<evidence type="ECO:0000256" key="1">
    <source>
        <dbReference type="ARBA" id="ARBA00018672"/>
    </source>
</evidence>
<dbReference type="SUPFAM" id="SSF52172">
    <property type="entry name" value="CheY-like"/>
    <property type="match status" value="1"/>
</dbReference>
<keyword evidence="7" id="KW-1185">Reference proteome</keyword>
<dbReference type="PROSITE" id="PS50110">
    <property type="entry name" value="RESPONSE_REGULATORY"/>
    <property type="match status" value="1"/>
</dbReference>
<dbReference type="KEGG" id="bliq:INP51_11025"/>
<evidence type="ECO:0000313" key="7">
    <source>
        <dbReference type="Proteomes" id="UP000593601"/>
    </source>
</evidence>
<dbReference type="Proteomes" id="UP000593601">
    <property type="component" value="Chromosome"/>
</dbReference>
<dbReference type="PANTHER" id="PTHR37299">
    <property type="entry name" value="TRANSCRIPTIONAL REGULATOR-RELATED"/>
    <property type="match status" value="1"/>
</dbReference>
<dbReference type="Gene3D" id="2.40.50.1020">
    <property type="entry name" value="LytTr DNA-binding domain"/>
    <property type="match status" value="1"/>
</dbReference>